<feature type="compositionally biased region" description="Low complexity" evidence="1">
    <location>
        <begin position="47"/>
        <end position="62"/>
    </location>
</feature>
<reference evidence="2 3" key="1">
    <citation type="journal article" date="2018" name="PLoS Pathog.">
        <title>Evolution of structural diversity of trichothecenes, a family of toxins produced by plant pathogenic and entomopathogenic fungi.</title>
        <authorList>
            <person name="Proctor R.H."/>
            <person name="McCormick S.P."/>
            <person name="Kim H.S."/>
            <person name="Cardoza R.E."/>
            <person name="Stanley A.M."/>
            <person name="Lindo L."/>
            <person name="Kelly A."/>
            <person name="Brown D.W."/>
            <person name="Lee T."/>
            <person name="Vaughan M.M."/>
            <person name="Alexander N.J."/>
            <person name="Busman M."/>
            <person name="Gutierrez S."/>
        </authorList>
    </citation>
    <scope>NUCLEOTIDE SEQUENCE [LARGE SCALE GENOMIC DNA]</scope>
    <source>
        <strain evidence="2 3">NRRL 20695</strain>
    </source>
</reference>
<evidence type="ECO:0000313" key="3">
    <source>
        <dbReference type="Proteomes" id="UP000266234"/>
    </source>
</evidence>
<feature type="non-terminal residue" evidence="2">
    <location>
        <position position="81"/>
    </location>
</feature>
<feature type="compositionally biased region" description="Polar residues" evidence="1">
    <location>
        <begin position="11"/>
        <end position="32"/>
    </location>
</feature>
<name>A0A395T457_9HYPO</name>
<accession>A0A395T457</accession>
<organism evidence="2 3">
    <name type="scientific">Fusarium longipes</name>
    <dbReference type="NCBI Taxonomy" id="694270"/>
    <lineage>
        <taxon>Eukaryota</taxon>
        <taxon>Fungi</taxon>
        <taxon>Dikarya</taxon>
        <taxon>Ascomycota</taxon>
        <taxon>Pezizomycotina</taxon>
        <taxon>Sordariomycetes</taxon>
        <taxon>Hypocreomycetidae</taxon>
        <taxon>Hypocreales</taxon>
        <taxon>Nectriaceae</taxon>
        <taxon>Fusarium</taxon>
    </lineage>
</organism>
<dbReference type="AlphaFoldDB" id="A0A395T457"/>
<feature type="compositionally biased region" description="Basic and acidic residues" evidence="1">
    <location>
        <begin position="34"/>
        <end position="43"/>
    </location>
</feature>
<feature type="compositionally biased region" description="Pro residues" evidence="1">
    <location>
        <begin position="1"/>
        <end position="10"/>
    </location>
</feature>
<keyword evidence="3" id="KW-1185">Reference proteome</keyword>
<feature type="region of interest" description="Disordered" evidence="1">
    <location>
        <begin position="1"/>
        <end position="81"/>
    </location>
</feature>
<gene>
    <name evidence="2" type="ORF">FLONG3_2439</name>
</gene>
<evidence type="ECO:0000256" key="1">
    <source>
        <dbReference type="SAM" id="MobiDB-lite"/>
    </source>
</evidence>
<sequence length="81" mass="8595">MPARGPPSPSSQPAKRQRQNSFDDASPRNGQPSPHDRDRERLQADGASASASSTTASPTVTAKAGQSSNFRNVTACNRCRL</sequence>
<dbReference type="STRING" id="694270.A0A395T457"/>
<proteinExistence type="predicted"/>
<comment type="caution">
    <text evidence="2">The sequence shown here is derived from an EMBL/GenBank/DDBJ whole genome shotgun (WGS) entry which is preliminary data.</text>
</comment>
<evidence type="ECO:0000313" key="2">
    <source>
        <dbReference type="EMBL" id="RGP79478.1"/>
    </source>
</evidence>
<dbReference type="EMBL" id="PXOG01000046">
    <property type="protein sequence ID" value="RGP79478.1"/>
    <property type="molecule type" value="Genomic_DNA"/>
</dbReference>
<protein>
    <submittedName>
        <fullName evidence="2">Positive regulator of purine utilization</fullName>
    </submittedName>
</protein>
<feature type="compositionally biased region" description="Polar residues" evidence="1">
    <location>
        <begin position="64"/>
        <end position="75"/>
    </location>
</feature>
<dbReference type="Proteomes" id="UP000266234">
    <property type="component" value="Unassembled WGS sequence"/>
</dbReference>